<accession>A0ACB5RIU3</accession>
<reference evidence="1" key="1">
    <citation type="journal article" date="2025" name="Int. J. Syst. Evol. Microbiol.">
        <title>Inconstantimicrobium mannanitabidum sp. nov., a novel member of the family Clostridiaceae isolated from anoxic soil under the treatment of reductive soil disinfestation.</title>
        <authorList>
            <person name="Ueki A."/>
            <person name="Tonouchi A."/>
            <person name="Honma S."/>
            <person name="Kaku N."/>
            <person name="Ueki K."/>
        </authorList>
    </citation>
    <scope>NUCLEOTIDE SEQUENCE</scope>
    <source>
        <strain evidence="1">TW13</strain>
    </source>
</reference>
<protein>
    <submittedName>
        <fullName evidence="1">Replication protein RepA</fullName>
    </submittedName>
</protein>
<organism evidence="1 2">
    <name type="scientific">Inconstantimicrobium mannanitabidum</name>
    <dbReference type="NCBI Taxonomy" id="1604901"/>
    <lineage>
        <taxon>Bacteria</taxon>
        <taxon>Bacillati</taxon>
        <taxon>Bacillota</taxon>
        <taxon>Clostridia</taxon>
        <taxon>Eubacteriales</taxon>
        <taxon>Clostridiaceae</taxon>
        <taxon>Inconstantimicrobium</taxon>
    </lineage>
</organism>
<dbReference type="Proteomes" id="UP001058074">
    <property type="component" value="Unassembled WGS sequence"/>
</dbReference>
<keyword evidence="2" id="KW-1185">Reference proteome</keyword>
<gene>
    <name evidence="1" type="primary">repA_1</name>
    <name evidence="1" type="ORF">rsdtw13_42500</name>
</gene>
<comment type="caution">
    <text evidence="1">The sequence shown here is derived from an EMBL/GenBank/DDBJ whole genome shotgun (WGS) entry which is preliminary data.</text>
</comment>
<name>A0ACB5RIU3_9CLOT</name>
<evidence type="ECO:0000313" key="1">
    <source>
        <dbReference type="EMBL" id="GKX68992.1"/>
    </source>
</evidence>
<sequence>MDKQYLVTKSNYFIMNSSYDLSLEEQKLILTLASMVQPTDEEFKPYVFKISEFMELLGVDTKTKYTEIPKITKELMKKVFEIHEGNSILQVAWLSSARYEKGSGKVTLKFSPDLKPYMLKLNNMFTQYKLANILNMKSKYSPRIYEILKCNEFKQQGYIELEVEELRKLLKTDGIYTRYNDFKKKVIQQSQKELKKLSDIDFDFDEIKTGKKITSIKFYIRENSHDGRALNKTNKSNKSNKTKNTYDEISATVVPYEDVSDDMGIKKVQDMLKGHRVGPKSAKAIYENAKGDIRQIKKVYEYSKTQKIKSLVGFMKAMVVPGALEESIGMPRQLSFNNFSQRAYDGSDGGMTFDELEKKLLGWDE</sequence>
<dbReference type="EMBL" id="BROD01000002">
    <property type="protein sequence ID" value="GKX68992.1"/>
    <property type="molecule type" value="Genomic_DNA"/>
</dbReference>
<proteinExistence type="predicted"/>
<evidence type="ECO:0000313" key="2">
    <source>
        <dbReference type="Proteomes" id="UP001058074"/>
    </source>
</evidence>